<gene>
    <name evidence="2" type="ORF">ABIE13_005326</name>
</gene>
<protein>
    <recommendedName>
        <fullName evidence="4">DUF4148 domain-containing protein</fullName>
    </recommendedName>
</protein>
<keyword evidence="1" id="KW-0732">Signal</keyword>
<accession>A0ABV2QGL6</accession>
<proteinExistence type="predicted"/>
<keyword evidence="3" id="KW-1185">Reference proteome</keyword>
<feature type="chain" id="PRO_5047340265" description="DUF4148 domain-containing protein" evidence="1">
    <location>
        <begin position="23"/>
        <end position="100"/>
    </location>
</feature>
<feature type="signal peptide" evidence="1">
    <location>
        <begin position="1"/>
        <end position="22"/>
    </location>
</feature>
<dbReference type="RefSeq" id="WP_354448917.1">
    <property type="nucleotide sequence ID" value="NZ_JBEPSH010000014.1"/>
</dbReference>
<reference evidence="2 3" key="1">
    <citation type="submission" date="2024-06" db="EMBL/GenBank/DDBJ databases">
        <title>Sorghum-associated microbial communities from plants grown in Nebraska, USA.</title>
        <authorList>
            <person name="Schachtman D."/>
        </authorList>
    </citation>
    <scope>NUCLEOTIDE SEQUENCE [LARGE SCALE GENOMIC DNA]</scope>
    <source>
        <strain evidence="2 3">2709</strain>
    </source>
</reference>
<dbReference type="Proteomes" id="UP001549320">
    <property type="component" value="Unassembled WGS sequence"/>
</dbReference>
<sequence>MKVKSIAIASVLAAVFAGNAFAAQPESGEGPLFLNEAQAVSTLTREAVTQEAIANPPAVNGYDDATAGVATPSQVTRSAVRDATRDAIAHGFRVQSGEMA</sequence>
<evidence type="ECO:0008006" key="4">
    <source>
        <dbReference type="Google" id="ProtNLM"/>
    </source>
</evidence>
<comment type="caution">
    <text evidence="2">The sequence shown here is derived from an EMBL/GenBank/DDBJ whole genome shotgun (WGS) entry which is preliminary data.</text>
</comment>
<evidence type="ECO:0000313" key="2">
    <source>
        <dbReference type="EMBL" id="MET4580187.1"/>
    </source>
</evidence>
<organism evidence="2 3">
    <name type="scientific">Ottowia thiooxydans</name>
    <dbReference type="NCBI Taxonomy" id="219182"/>
    <lineage>
        <taxon>Bacteria</taxon>
        <taxon>Pseudomonadati</taxon>
        <taxon>Pseudomonadota</taxon>
        <taxon>Betaproteobacteria</taxon>
        <taxon>Burkholderiales</taxon>
        <taxon>Comamonadaceae</taxon>
        <taxon>Ottowia</taxon>
    </lineage>
</organism>
<dbReference type="EMBL" id="JBEPSH010000014">
    <property type="protein sequence ID" value="MET4580187.1"/>
    <property type="molecule type" value="Genomic_DNA"/>
</dbReference>
<name>A0ABV2QGL6_9BURK</name>
<evidence type="ECO:0000256" key="1">
    <source>
        <dbReference type="SAM" id="SignalP"/>
    </source>
</evidence>
<evidence type="ECO:0000313" key="3">
    <source>
        <dbReference type="Proteomes" id="UP001549320"/>
    </source>
</evidence>